<keyword evidence="2 6" id="KW-0378">Hydrolase</keyword>
<dbReference type="PANTHER" id="PTHR43223">
    <property type="entry name" value="ALKYL/ARYL-SULFATASE"/>
    <property type="match status" value="1"/>
</dbReference>
<evidence type="ECO:0000256" key="1">
    <source>
        <dbReference type="ARBA" id="ARBA00022723"/>
    </source>
</evidence>
<dbReference type="InterPro" id="IPR001279">
    <property type="entry name" value="Metallo-B-lactamas"/>
</dbReference>
<reference evidence="6 7" key="1">
    <citation type="submission" date="2018-07" db="EMBL/GenBank/DDBJ databases">
        <title>Genomic Encyclopedia of Type Strains, Phase IV (KMG-IV): sequencing the most valuable type-strain genomes for metagenomic binning, comparative biology and taxonomic classification.</title>
        <authorList>
            <person name="Goeker M."/>
        </authorList>
    </citation>
    <scope>NUCLEOTIDE SEQUENCE [LARGE SCALE GENOMIC DNA]</scope>
    <source>
        <strain evidence="6 7">DSM 21352</strain>
    </source>
</reference>
<dbReference type="InterPro" id="IPR044097">
    <property type="entry name" value="Bds1/SdsA1_MBL-fold"/>
</dbReference>
<evidence type="ECO:0000259" key="5">
    <source>
        <dbReference type="SMART" id="SM00849"/>
    </source>
</evidence>
<protein>
    <submittedName>
        <fullName evidence="6">Alkyl sulfatase BDS1-like metallo-beta-lactamase superfamily hydrolase</fullName>
    </submittedName>
</protein>
<comment type="similarity">
    <text evidence="4">Belongs to the metallo-beta-lactamase superfamily. Type III sulfatase family.</text>
</comment>
<dbReference type="InterPro" id="IPR029228">
    <property type="entry name" value="Alkyl_sulf_dimr"/>
</dbReference>
<name>A0A370FIE0_9BURK</name>
<dbReference type="AlphaFoldDB" id="A0A370FIE0"/>
<dbReference type="Pfam" id="PF14864">
    <property type="entry name" value="Alkyl_sulf_C"/>
    <property type="match status" value="1"/>
</dbReference>
<keyword evidence="3" id="KW-0862">Zinc</keyword>
<dbReference type="Gene3D" id="3.60.15.30">
    <property type="entry name" value="Metallo-beta-lactamase domain"/>
    <property type="match status" value="1"/>
</dbReference>
<evidence type="ECO:0000256" key="4">
    <source>
        <dbReference type="ARBA" id="ARBA00033751"/>
    </source>
</evidence>
<dbReference type="InterPro" id="IPR052195">
    <property type="entry name" value="Bact_Alkyl/Aryl-Sulfatase"/>
</dbReference>
<dbReference type="Proteomes" id="UP000255265">
    <property type="component" value="Unassembled WGS sequence"/>
</dbReference>
<dbReference type="Gene3D" id="3.30.1050.10">
    <property type="entry name" value="SCP2 sterol-binding domain"/>
    <property type="match status" value="1"/>
</dbReference>
<dbReference type="PANTHER" id="PTHR43223:SF1">
    <property type="entry name" value="ALKYL_ARYL-SULFATASE BDS1"/>
    <property type="match status" value="1"/>
</dbReference>
<dbReference type="SUPFAM" id="SSF55718">
    <property type="entry name" value="SCP-like"/>
    <property type="match status" value="1"/>
</dbReference>
<dbReference type="Gene3D" id="1.25.40.880">
    <property type="entry name" value="Alkyl sulfatase, dimerisation domain"/>
    <property type="match status" value="1"/>
</dbReference>
<proteinExistence type="inferred from homology"/>
<gene>
    <name evidence="6" type="ORF">DFR41_103488</name>
</gene>
<keyword evidence="7" id="KW-1185">Reference proteome</keyword>
<dbReference type="GO" id="GO:0046983">
    <property type="term" value="F:protein dimerization activity"/>
    <property type="evidence" value="ECO:0007669"/>
    <property type="project" value="InterPro"/>
</dbReference>
<comment type="caution">
    <text evidence="6">The sequence shown here is derived from an EMBL/GenBank/DDBJ whole genome shotgun (WGS) entry which is preliminary data.</text>
</comment>
<dbReference type="EMBL" id="QQAV01000003">
    <property type="protein sequence ID" value="RDI26328.1"/>
    <property type="molecule type" value="Genomic_DNA"/>
</dbReference>
<dbReference type="CDD" id="cd07710">
    <property type="entry name" value="arylsulfatase_Sdsa1-like_MBL-fold"/>
    <property type="match status" value="1"/>
</dbReference>
<organism evidence="6 7">
    <name type="scientific">Pseudacidovorax intermedius</name>
    <dbReference type="NCBI Taxonomy" id="433924"/>
    <lineage>
        <taxon>Bacteria</taxon>
        <taxon>Pseudomonadati</taxon>
        <taxon>Pseudomonadota</taxon>
        <taxon>Betaproteobacteria</taxon>
        <taxon>Burkholderiales</taxon>
        <taxon>Comamonadaceae</taxon>
        <taxon>Pseudacidovorax</taxon>
    </lineage>
</organism>
<evidence type="ECO:0000256" key="2">
    <source>
        <dbReference type="ARBA" id="ARBA00022801"/>
    </source>
</evidence>
<dbReference type="GO" id="GO:0018741">
    <property type="term" value="F:linear primary-alkylsulfatase activity"/>
    <property type="evidence" value="ECO:0007669"/>
    <property type="project" value="InterPro"/>
</dbReference>
<keyword evidence="1" id="KW-0479">Metal-binding</keyword>
<dbReference type="RefSeq" id="WP_114802841.1">
    <property type="nucleotide sequence ID" value="NZ_QQAV01000003.1"/>
</dbReference>
<dbReference type="Pfam" id="PF00753">
    <property type="entry name" value="Lactamase_B"/>
    <property type="match status" value="1"/>
</dbReference>
<dbReference type="SMART" id="SM00849">
    <property type="entry name" value="Lactamase_B"/>
    <property type="match status" value="1"/>
</dbReference>
<evidence type="ECO:0000256" key="3">
    <source>
        <dbReference type="ARBA" id="ARBA00022833"/>
    </source>
</evidence>
<dbReference type="Pfam" id="PF14863">
    <property type="entry name" value="Alkyl_sulf_dimr"/>
    <property type="match status" value="1"/>
</dbReference>
<dbReference type="OrthoDB" id="9815874at2"/>
<accession>A0A370FIE0</accession>
<evidence type="ECO:0000313" key="6">
    <source>
        <dbReference type="EMBL" id="RDI26328.1"/>
    </source>
</evidence>
<feature type="domain" description="Metallo-beta-lactamase" evidence="5">
    <location>
        <begin position="100"/>
        <end position="325"/>
    </location>
</feature>
<dbReference type="InterPro" id="IPR038536">
    <property type="entry name" value="Alkyl/aryl-sulf_dimr_sf"/>
</dbReference>
<dbReference type="InterPro" id="IPR036527">
    <property type="entry name" value="SCP2_sterol-bd_dom_sf"/>
</dbReference>
<sequence length="637" mass="69792">MKTAYGPTLDLQRLAAAGAPPEDGEDFDDARRGFLGSDDEAEVAGVSGAPVWSLRPYAFLDDETPAPTVNPALWRQARLNRIHGLFQVTPRIFQVRGYDLANITFIEGDEGLIALDALTVPETAAAALRLYRRLRDPEGRRPLHTVIYSHSHSDHFGGVAGLVSQKDVDAGRVQVIAPVGFMHHAVAENVIGGVAMARRAQFQFGHTLPVGADGQVDAGLGKSLPRGRPSLIAPTWEIVQDVEVHTIDGVVIEFQLAPDTEAPAEMHFYFPGERALNLAENATRTLHNLCPLRGAKVRDSLAWSKYLHQALQRWGDRSDVALAQHHWPTWGQDRVQGFLREQRDLYRWLHDQTVRLMSHGLKSAEIAEGLTMPGPLARRWHARGFYGTVSHNVKAIYQHYLSWYDAHPANLHAHPPVAAAERYVRYMGGIDALVERAREDLARGDYRWVAEVMKHAVYAHPDHAGARALAAEALEQMGFAAESATWRNAFLLGAREYREGPPAAPAVPGGSAMLAALGNGLLFDALAVRLNAPRAGELACVVGLHLVDSGEHWRLELSNGALSPIRVPSSEPPCDVHLTLPRRALNALLARQQTLPELVGAGEAQLRGDASLLTRFFGLLDNFSGSFPVVDAARWPD</sequence>
<dbReference type="InterPro" id="IPR029229">
    <property type="entry name" value="Alkyl_sulf_C"/>
</dbReference>
<dbReference type="InterPro" id="IPR036866">
    <property type="entry name" value="RibonucZ/Hydroxyglut_hydro"/>
</dbReference>
<dbReference type="GO" id="GO:0046872">
    <property type="term" value="F:metal ion binding"/>
    <property type="evidence" value="ECO:0007669"/>
    <property type="project" value="UniProtKB-KW"/>
</dbReference>
<dbReference type="GO" id="GO:0018909">
    <property type="term" value="P:dodecyl sulfate metabolic process"/>
    <property type="evidence" value="ECO:0007669"/>
    <property type="project" value="InterPro"/>
</dbReference>
<evidence type="ECO:0000313" key="7">
    <source>
        <dbReference type="Proteomes" id="UP000255265"/>
    </source>
</evidence>
<dbReference type="SUPFAM" id="SSF56281">
    <property type="entry name" value="Metallo-hydrolase/oxidoreductase"/>
    <property type="match status" value="1"/>
</dbReference>
<dbReference type="FunFam" id="3.60.15.30:FF:000001">
    <property type="entry name" value="Alkyl/aryl-sulfatase BDS1"/>
    <property type="match status" value="1"/>
</dbReference>